<keyword evidence="2" id="KW-1185">Reference proteome</keyword>
<dbReference type="EMBL" id="JARJLG010000035">
    <property type="protein sequence ID" value="KAJ7765371.1"/>
    <property type="molecule type" value="Genomic_DNA"/>
</dbReference>
<protein>
    <submittedName>
        <fullName evidence="1">Uncharacterized protein</fullName>
    </submittedName>
</protein>
<evidence type="ECO:0000313" key="2">
    <source>
        <dbReference type="Proteomes" id="UP001215280"/>
    </source>
</evidence>
<dbReference type="Proteomes" id="UP001215280">
    <property type="component" value="Unassembled WGS sequence"/>
</dbReference>
<sequence length="292" mass="31074">MRDFPAEGALHYKYMRGPYHIGKLHTPAPKPLSTHRSTCKVTVKEEDDHSIIEVASDEEVVPTKTSSKLKGKVLQRSSLVKIKLEPELAAIAKTDSLFLDVDSDSDEEFPELIIAPTASNGSTEGESTTKTASIVPASGSVAAIAVPMATAAVPSIISAPSVTVGPSMPTTSFGPSSTSQATASLPARGRHVASFGLAHHLRSSTSSSSTVSMLPMASSSYSSVASSSLPFSFQRTGADYAAETMAMETFNEFGNYREVTPKRAFDMAILETSNLKSLERPAYNPWKCHKTA</sequence>
<proteinExistence type="predicted"/>
<dbReference type="AlphaFoldDB" id="A0AAD7NKB4"/>
<reference evidence="1" key="1">
    <citation type="submission" date="2023-03" db="EMBL/GenBank/DDBJ databases">
        <title>Massive genome expansion in bonnet fungi (Mycena s.s.) driven by repeated elements and novel gene families across ecological guilds.</title>
        <authorList>
            <consortium name="Lawrence Berkeley National Laboratory"/>
            <person name="Harder C.B."/>
            <person name="Miyauchi S."/>
            <person name="Viragh M."/>
            <person name="Kuo A."/>
            <person name="Thoen E."/>
            <person name="Andreopoulos B."/>
            <person name="Lu D."/>
            <person name="Skrede I."/>
            <person name="Drula E."/>
            <person name="Henrissat B."/>
            <person name="Morin E."/>
            <person name="Kohler A."/>
            <person name="Barry K."/>
            <person name="LaButti K."/>
            <person name="Morin E."/>
            <person name="Salamov A."/>
            <person name="Lipzen A."/>
            <person name="Mereny Z."/>
            <person name="Hegedus B."/>
            <person name="Baldrian P."/>
            <person name="Stursova M."/>
            <person name="Weitz H."/>
            <person name="Taylor A."/>
            <person name="Grigoriev I.V."/>
            <person name="Nagy L.G."/>
            <person name="Martin F."/>
            <person name="Kauserud H."/>
        </authorList>
    </citation>
    <scope>NUCLEOTIDE SEQUENCE</scope>
    <source>
        <strain evidence="1">CBHHK188m</strain>
    </source>
</reference>
<name>A0AAD7NKB4_9AGAR</name>
<accession>A0AAD7NKB4</accession>
<comment type="caution">
    <text evidence="1">The sequence shown here is derived from an EMBL/GenBank/DDBJ whole genome shotgun (WGS) entry which is preliminary data.</text>
</comment>
<organism evidence="1 2">
    <name type="scientific">Mycena maculata</name>
    <dbReference type="NCBI Taxonomy" id="230809"/>
    <lineage>
        <taxon>Eukaryota</taxon>
        <taxon>Fungi</taxon>
        <taxon>Dikarya</taxon>
        <taxon>Basidiomycota</taxon>
        <taxon>Agaricomycotina</taxon>
        <taxon>Agaricomycetes</taxon>
        <taxon>Agaricomycetidae</taxon>
        <taxon>Agaricales</taxon>
        <taxon>Marasmiineae</taxon>
        <taxon>Mycenaceae</taxon>
        <taxon>Mycena</taxon>
    </lineage>
</organism>
<evidence type="ECO:0000313" key="1">
    <source>
        <dbReference type="EMBL" id="KAJ7765371.1"/>
    </source>
</evidence>
<gene>
    <name evidence="1" type="ORF">DFH07DRAFT_770100</name>
</gene>